<dbReference type="Gene3D" id="3.30.70.260">
    <property type="match status" value="1"/>
</dbReference>
<evidence type="ECO:0000313" key="5">
    <source>
        <dbReference type="Proteomes" id="UP000240490"/>
    </source>
</evidence>
<dbReference type="Gene3D" id="3.40.50.1360">
    <property type="match status" value="1"/>
</dbReference>
<dbReference type="SUPFAM" id="SSF100950">
    <property type="entry name" value="NagB/RpiA/CoA transferase-like"/>
    <property type="match status" value="1"/>
</dbReference>
<dbReference type="GO" id="GO:0006014">
    <property type="term" value="P:D-ribose metabolic process"/>
    <property type="evidence" value="ECO:0007669"/>
    <property type="project" value="TreeGrafter"/>
</dbReference>
<name>A0A2R6B2U2_9ARCH</name>
<dbReference type="EC" id="5.3.1.6" evidence="3"/>
<evidence type="ECO:0000256" key="3">
    <source>
        <dbReference type="NCBIfam" id="TIGR00021"/>
    </source>
</evidence>
<dbReference type="PANTHER" id="PTHR11934">
    <property type="entry name" value="RIBOSE-5-PHOSPHATE ISOMERASE"/>
    <property type="match status" value="1"/>
</dbReference>
<dbReference type="InterPro" id="IPR004788">
    <property type="entry name" value="Ribose5P_isomerase_type_A"/>
</dbReference>
<dbReference type="FunFam" id="3.40.50.1360:FF:000001">
    <property type="entry name" value="Ribose-5-phosphate isomerase A"/>
    <property type="match status" value="1"/>
</dbReference>
<accession>A0A2R6B2U2</accession>
<dbReference type="GO" id="GO:0004751">
    <property type="term" value="F:ribose-5-phosphate isomerase activity"/>
    <property type="evidence" value="ECO:0007669"/>
    <property type="project" value="UniProtKB-UniRule"/>
</dbReference>
<organism evidence="4 5">
    <name type="scientific">Candidatus Marsarchaeota G2 archaeon ECH_B_SAG-M15</name>
    <dbReference type="NCBI Taxonomy" id="1978162"/>
    <lineage>
        <taxon>Archaea</taxon>
        <taxon>Candidatus Marsarchaeota</taxon>
        <taxon>Candidatus Marsarchaeota group 2</taxon>
    </lineage>
</organism>
<dbReference type="Pfam" id="PF06026">
    <property type="entry name" value="Rib_5-P_isom_A"/>
    <property type="match status" value="1"/>
</dbReference>
<dbReference type="SUPFAM" id="SSF75445">
    <property type="entry name" value="D-ribose-5-phosphate isomerase (RpiA), lid domain"/>
    <property type="match status" value="1"/>
</dbReference>
<evidence type="ECO:0000256" key="1">
    <source>
        <dbReference type="ARBA" id="ARBA00001713"/>
    </source>
</evidence>
<comment type="catalytic activity">
    <reaction evidence="1">
        <text>aldehydo-D-ribose 5-phosphate = D-ribulose 5-phosphate</text>
        <dbReference type="Rhea" id="RHEA:14657"/>
        <dbReference type="ChEBI" id="CHEBI:58121"/>
        <dbReference type="ChEBI" id="CHEBI:58273"/>
        <dbReference type="EC" id="5.3.1.6"/>
    </reaction>
</comment>
<reference evidence="4 5" key="1">
    <citation type="submission" date="2017-04" db="EMBL/GenBank/DDBJ databases">
        <title>Novel microbial lineages endemic to geothermal iron-oxide mats fill important gaps in the evolutionary history of Archaea.</title>
        <authorList>
            <person name="Jay Z.J."/>
            <person name="Beam J.P."/>
            <person name="Dlakic M."/>
            <person name="Rusch D.B."/>
            <person name="Kozubal M.A."/>
            <person name="Inskeep W.P."/>
        </authorList>
    </citation>
    <scope>NUCLEOTIDE SEQUENCE [LARGE SCALE GENOMIC DNA]</scope>
    <source>
        <strain evidence="4">ECH_B_SAG-M15</strain>
    </source>
</reference>
<evidence type="ECO:0000256" key="2">
    <source>
        <dbReference type="ARBA" id="ARBA00023235"/>
    </source>
</evidence>
<dbReference type="SMART" id="SM01134">
    <property type="entry name" value="DeoRC"/>
    <property type="match status" value="1"/>
</dbReference>
<protein>
    <recommendedName>
        <fullName evidence="3">Ribose 5-phosphate isomerase A</fullName>
        <ecNumber evidence="3">5.3.1.6</ecNumber>
    </recommendedName>
</protein>
<evidence type="ECO:0000313" key="4">
    <source>
        <dbReference type="EMBL" id="PSN92828.1"/>
    </source>
</evidence>
<comment type="caution">
    <text evidence="4">The sequence shown here is derived from an EMBL/GenBank/DDBJ whole genome shotgun (WGS) entry which is preliminary data.</text>
</comment>
<dbReference type="Proteomes" id="UP000240490">
    <property type="component" value="Unassembled WGS sequence"/>
</dbReference>
<dbReference type="CDD" id="cd01398">
    <property type="entry name" value="RPI_A"/>
    <property type="match status" value="1"/>
</dbReference>
<keyword evidence="2 4" id="KW-0413">Isomerase</keyword>
<dbReference type="PANTHER" id="PTHR11934:SF0">
    <property type="entry name" value="RIBOSE-5-PHOSPHATE ISOMERASE"/>
    <property type="match status" value="1"/>
</dbReference>
<dbReference type="GO" id="GO:0009052">
    <property type="term" value="P:pentose-phosphate shunt, non-oxidative branch"/>
    <property type="evidence" value="ECO:0007669"/>
    <property type="project" value="InterPro"/>
</dbReference>
<proteinExistence type="predicted"/>
<dbReference type="NCBIfam" id="NF001924">
    <property type="entry name" value="PRK00702.1"/>
    <property type="match status" value="1"/>
</dbReference>
<gene>
    <name evidence="4" type="ORF">B9Q08_00605</name>
</gene>
<dbReference type="AlphaFoldDB" id="A0A2R6B2U2"/>
<dbReference type="GO" id="GO:0005829">
    <property type="term" value="C:cytosol"/>
    <property type="evidence" value="ECO:0007669"/>
    <property type="project" value="TreeGrafter"/>
</dbReference>
<dbReference type="NCBIfam" id="TIGR00021">
    <property type="entry name" value="rpiA"/>
    <property type="match status" value="1"/>
</dbReference>
<dbReference type="InterPro" id="IPR037171">
    <property type="entry name" value="NagB/RpiA_transferase-like"/>
</dbReference>
<dbReference type="EMBL" id="NEXJ01000011">
    <property type="protein sequence ID" value="PSN92828.1"/>
    <property type="molecule type" value="Genomic_DNA"/>
</dbReference>
<sequence>MSLKAKINAAKRALEYVEDGDTIGVGSGSTVSLFIEELVKSGKRITAVPTSLDTLNRLTERRIPITTLGHVEGRLKLTVDGADQVDPHLNLIKGGGGALTKEKIVAYSSELFIVIVDESKLVGKLGIGFAVPLEFVYDAHPLISKMLSKEWGCTLTFKSCDGKLTPLISDNGLALGGLLFRDGVGDPSKAEDSINSVPGVLENGLFTKHKNMLVVVGDAQGSKTLTR</sequence>